<gene>
    <name evidence="2" type="ORF">A1O3_07265</name>
</gene>
<reference evidence="2 3" key="1">
    <citation type="submission" date="2013-03" db="EMBL/GenBank/DDBJ databases">
        <title>The Genome Sequence of Capronia epimyces CBS 606.96.</title>
        <authorList>
            <consortium name="The Broad Institute Genomics Platform"/>
            <person name="Cuomo C."/>
            <person name="de Hoog S."/>
            <person name="Gorbushina A."/>
            <person name="Walker B."/>
            <person name="Young S.K."/>
            <person name="Zeng Q."/>
            <person name="Gargeya S."/>
            <person name="Fitzgerald M."/>
            <person name="Haas B."/>
            <person name="Abouelleil A."/>
            <person name="Allen A.W."/>
            <person name="Alvarado L."/>
            <person name="Arachchi H.M."/>
            <person name="Berlin A.M."/>
            <person name="Chapman S.B."/>
            <person name="Gainer-Dewar J."/>
            <person name="Goldberg J."/>
            <person name="Griggs A."/>
            <person name="Gujja S."/>
            <person name="Hansen M."/>
            <person name="Howarth C."/>
            <person name="Imamovic A."/>
            <person name="Ireland A."/>
            <person name="Larimer J."/>
            <person name="McCowan C."/>
            <person name="Murphy C."/>
            <person name="Pearson M."/>
            <person name="Poon T.W."/>
            <person name="Priest M."/>
            <person name="Roberts A."/>
            <person name="Saif S."/>
            <person name="Shea T."/>
            <person name="Sisk P."/>
            <person name="Sykes S."/>
            <person name="Wortman J."/>
            <person name="Nusbaum C."/>
            <person name="Birren B."/>
        </authorList>
    </citation>
    <scope>NUCLEOTIDE SEQUENCE [LARGE SCALE GENOMIC DNA]</scope>
    <source>
        <strain evidence="2 3">CBS 606.96</strain>
    </source>
</reference>
<feature type="compositionally biased region" description="Low complexity" evidence="1">
    <location>
        <begin position="9"/>
        <end position="44"/>
    </location>
</feature>
<name>W9XKE2_9EURO</name>
<feature type="region of interest" description="Disordered" evidence="1">
    <location>
        <begin position="1"/>
        <end position="142"/>
    </location>
</feature>
<proteinExistence type="predicted"/>
<keyword evidence="3" id="KW-1185">Reference proteome</keyword>
<feature type="compositionally biased region" description="Low complexity" evidence="1">
    <location>
        <begin position="92"/>
        <end position="105"/>
    </location>
</feature>
<dbReference type="eggNOG" id="ENOG502SZPH">
    <property type="taxonomic scope" value="Eukaryota"/>
</dbReference>
<feature type="compositionally biased region" description="Basic and acidic residues" evidence="1">
    <location>
        <begin position="120"/>
        <end position="142"/>
    </location>
</feature>
<comment type="caution">
    <text evidence="2">The sequence shown here is derived from an EMBL/GenBank/DDBJ whole genome shotgun (WGS) entry which is preliminary data.</text>
</comment>
<evidence type="ECO:0000313" key="3">
    <source>
        <dbReference type="Proteomes" id="UP000019478"/>
    </source>
</evidence>
<dbReference type="RefSeq" id="XP_007735565.1">
    <property type="nucleotide sequence ID" value="XM_007737375.1"/>
</dbReference>
<dbReference type="EMBL" id="AMGY01000006">
    <property type="protein sequence ID" value="EXJ80977.1"/>
    <property type="molecule type" value="Genomic_DNA"/>
</dbReference>
<dbReference type="GeneID" id="19171365"/>
<dbReference type="Proteomes" id="UP000019478">
    <property type="component" value="Unassembled WGS sequence"/>
</dbReference>
<dbReference type="HOGENOM" id="CLU_122943_0_0_1"/>
<dbReference type="OrthoDB" id="4161095at2759"/>
<dbReference type="AlphaFoldDB" id="W9XKE2"/>
<evidence type="ECO:0000313" key="2">
    <source>
        <dbReference type="EMBL" id="EXJ80977.1"/>
    </source>
</evidence>
<evidence type="ECO:0000256" key="1">
    <source>
        <dbReference type="SAM" id="MobiDB-lite"/>
    </source>
</evidence>
<feature type="compositionally biased region" description="Basic and acidic residues" evidence="1">
    <location>
        <begin position="54"/>
        <end position="69"/>
    </location>
</feature>
<sequence>MSDRQNNFSYSASSYVSSNFTQSSSSSASASASSPGSFSGSGTTRRFTETMTSNDRDGTSIRRTHEESGRPTVQEETYIPPAGGRISGTGFESGSRSASASALGGLERGRVEDVTDDAEQAEKDRLYEERIEDEYAKREGGA</sequence>
<organism evidence="2 3">
    <name type="scientific">Capronia epimyces CBS 606.96</name>
    <dbReference type="NCBI Taxonomy" id="1182542"/>
    <lineage>
        <taxon>Eukaryota</taxon>
        <taxon>Fungi</taxon>
        <taxon>Dikarya</taxon>
        <taxon>Ascomycota</taxon>
        <taxon>Pezizomycotina</taxon>
        <taxon>Eurotiomycetes</taxon>
        <taxon>Chaetothyriomycetidae</taxon>
        <taxon>Chaetothyriales</taxon>
        <taxon>Herpotrichiellaceae</taxon>
        <taxon>Capronia</taxon>
    </lineage>
</organism>
<accession>W9XKE2</accession>
<protein>
    <submittedName>
        <fullName evidence="2">Uncharacterized protein</fullName>
    </submittedName>
</protein>